<comment type="caution">
    <text evidence="1">The sequence shown here is derived from an EMBL/GenBank/DDBJ whole genome shotgun (WGS) entry which is preliminary data.</text>
</comment>
<gene>
    <name evidence="1" type="ORF">BpHYR1_049338</name>
</gene>
<dbReference type="Proteomes" id="UP000276133">
    <property type="component" value="Unassembled WGS sequence"/>
</dbReference>
<name>A0A3M7SF32_BRAPC</name>
<accession>A0A3M7SF32</accession>
<evidence type="ECO:0000313" key="1">
    <source>
        <dbReference type="EMBL" id="RNA34150.1"/>
    </source>
</evidence>
<dbReference type="AlphaFoldDB" id="A0A3M7SF32"/>
<dbReference type="EMBL" id="REGN01001519">
    <property type="protein sequence ID" value="RNA34150.1"/>
    <property type="molecule type" value="Genomic_DNA"/>
</dbReference>
<proteinExistence type="predicted"/>
<organism evidence="1 2">
    <name type="scientific">Brachionus plicatilis</name>
    <name type="common">Marine rotifer</name>
    <name type="synonym">Brachionus muelleri</name>
    <dbReference type="NCBI Taxonomy" id="10195"/>
    <lineage>
        <taxon>Eukaryota</taxon>
        <taxon>Metazoa</taxon>
        <taxon>Spiralia</taxon>
        <taxon>Gnathifera</taxon>
        <taxon>Rotifera</taxon>
        <taxon>Eurotatoria</taxon>
        <taxon>Monogononta</taxon>
        <taxon>Pseudotrocha</taxon>
        <taxon>Ploima</taxon>
        <taxon>Brachionidae</taxon>
        <taxon>Brachionus</taxon>
    </lineage>
</organism>
<reference evidence="1 2" key="1">
    <citation type="journal article" date="2018" name="Sci. Rep.">
        <title>Genomic signatures of local adaptation to the degree of environmental predictability in rotifers.</title>
        <authorList>
            <person name="Franch-Gras L."/>
            <person name="Hahn C."/>
            <person name="Garcia-Roger E.M."/>
            <person name="Carmona M.J."/>
            <person name="Serra M."/>
            <person name="Gomez A."/>
        </authorList>
    </citation>
    <scope>NUCLEOTIDE SEQUENCE [LARGE SCALE GENOMIC DNA]</scope>
    <source>
        <strain evidence="1">HYR1</strain>
    </source>
</reference>
<protein>
    <submittedName>
        <fullName evidence="1">Uncharacterized protein</fullName>
    </submittedName>
</protein>
<keyword evidence="2" id="KW-1185">Reference proteome</keyword>
<evidence type="ECO:0000313" key="2">
    <source>
        <dbReference type="Proteomes" id="UP000276133"/>
    </source>
</evidence>
<sequence>MSILMKVTIKYSIVRLNLKKKLKLFENSMGSKSLSDSMLYKYRLNFELFFYIYSLLESSRFKIRKFIISKYKPLWFLAKKISGIQLQLAFVKLWVYGSSLSVKLVSRGSNFEKAFFKDWNQK</sequence>